<dbReference type="SUPFAM" id="SSF51445">
    <property type="entry name" value="(Trans)glycosidases"/>
    <property type="match status" value="1"/>
</dbReference>
<dbReference type="GO" id="GO:0009986">
    <property type="term" value="C:cell surface"/>
    <property type="evidence" value="ECO:0007669"/>
    <property type="project" value="TreeGrafter"/>
</dbReference>
<evidence type="ECO:0000259" key="9">
    <source>
        <dbReference type="Pfam" id="PF00150"/>
    </source>
</evidence>
<accession>A0A6A7BS75</accession>
<dbReference type="Gene3D" id="3.20.20.80">
    <property type="entry name" value="Glycosidases"/>
    <property type="match status" value="1"/>
</dbReference>
<dbReference type="AlphaFoldDB" id="A0A6A7BS75"/>
<feature type="chain" id="PRO_5025585471" description="glucan 1,3-beta-glucosidase" evidence="8">
    <location>
        <begin position="18"/>
        <end position="420"/>
    </location>
</feature>
<evidence type="ECO:0000256" key="5">
    <source>
        <dbReference type="ARBA" id="ARBA00036824"/>
    </source>
</evidence>
<dbReference type="GO" id="GO:0009251">
    <property type="term" value="P:glucan catabolic process"/>
    <property type="evidence" value="ECO:0007669"/>
    <property type="project" value="TreeGrafter"/>
</dbReference>
<evidence type="ECO:0000256" key="3">
    <source>
        <dbReference type="ARBA" id="ARBA00023295"/>
    </source>
</evidence>
<dbReference type="Proteomes" id="UP000799421">
    <property type="component" value="Unassembled WGS sequence"/>
</dbReference>
<evidence type="ECO:0000256" key="2">
    <source>
        <dbReference type="ARBA" id="ARBA00022801"/>
    </source>
</evidence>
<organism evidence="10 11">
    <name type="scientific">Piedraia hortae CBS 480.64</name>
    <dbReference type="NCBI Taxonomy" id="1314780"/>
    <lineage>
        <taxon>Eukaryota</taxon>
        <taxon>Fungi</taxon>
        <taxon>Dikarya</taxon>
        <taxon>Ascomycota</taxon>
        <taxon>Pezizomycotina</taxon>
        <taxon>Dothideomycetes</taxon>
        <taxon>Dothideomycetidae</taxon>
        <taxon>Capnodiales</taxon>
        <taxon>Piedraiaceae</taxon>
        <taxon>Piedraia</taxon>
    </lineage>
</organism>
<feature type="signal peptide" evidence="8">
    <location>
        <begin position="1"/>
        <end position="17"/>
    </location>
</feature>
<keyword evidence="3 7" id="KW-0326">Glycosidase</keyword>
<feature type="domain" description="Glycoside hydrolase family 5" evidence="9">
    <location>
        <begin position="88"/>
        <end position="316"/>
    </location>
</feature>
<comment type="catalytic activity">
    <reaction evidence="5">
        <text>Successive hydrolysis of beta-D-glucose units from the non-reducing ends of (1-&gt;3)-beta-D-glucans, releasing alpha-glucose.</text>
        <dbReference type="EC" id="3.2.1.58"/>
    </reaction>
</comment>
<evidence type="ECO:0000313" key="10">
    <source>
        <dbReference type="EMBL" id="KAF2858080.1"/>
    </source>
</evidence>
<comment type="similarity">
    <text evidence="1 7">Belongs to the glycosyl hydrolase 5 (cellulase A) family.</text>
</comment>
<dbReference type="InterPro" id="IPR050386">
    <property type="entry name" value="Glycosyl_hydrolase_5"/>
</dbReference>
<sequence length="420" mass="46413">MLRTAVAALALLATANAAPSKRSGATGGINWGKDTVRGVNLGGWLVLEPYITPSIFKPYDPSSGVVDEYTLCQKLGKSECYNTLKPHWDNWVTLADFQKIAKSGFNIVRLPVGYWAYDDSGSPYSKGAAPYVDKAINWARQVGVKVIVDLHGVPGSQNGFDNSGQRLSTPGWTQGDNVQRTLDILKIIEKKYGDSQYDDVVAAINLINEPLTPNIPNGVAITKQYMRDAYGNLRDVSQSRVVTISDGFQPVSSYNGWMTPSDNNVQNVVMDHHEYQCFTNELVAMKPWQHRQYVCNAGASYAGGDKWTIIGEWSAAMTDCAAALNGYGIGARYDGTYPGSTYHGSCDGKNSIDQWSESWKNDVRGFIEAQMEVYEKRTNGWIFWNFKTEGAPDWDAFRLIDAGIFPQPLSDRKFGAICTN</sequence>
<dbReference type="FunFam" id="3.20.20.80:FF:000033">
    <property type="entry name" value="Glucan 1,3-beta-glucosidase A"/>
    <property type="match status" value="1"/>
</dbReference>
<protein>
    <recommendedName>
        <fullName evidence="6">glucan 1,3-beta-glucosidase</fullName>
        <ecNumber evidence="6">3.2.1.58</ecNumber>
    </recommendedName>
</protein>
<keyword evidence="11" id="KW-1185">Reference proteome</keyword>
<dbReference type="EC" id="3.2.1.58" evidence="6"/>
<dbReference type="GO" id="GO:0005576">
    <property type="term" value="C:extracellular region"/>
    <property type="evidence" value="ECO:0007669"/>
    <property type="project" value="TreeGrafter"/>
</dbReference>
<keyword evidence="2 7" id="KW-0378">Hydrolase</keyword>
<dbReference type="PANTHER" id="PTHR31297:SF8">
    <property type="entry name" value="GLYCOSIDE HYDROLASE FAMILY 5 DOMAIN-CONTAINING PROTEIN"/>
    <property type="match status" value="1"/>
</dbReference>
<keyword evidence="8" id="KW-0732">Signal</keyword>
<evidence type="ECO:0000256" key="8">
    <source>
        <dbReference type="SAM" id="SignalP"/>
    </source>
</evidence>
<dbReference type="InterPro" id="IPR017853">
    <property type="entry name" value="GH"/>
</dbReference>
<evidence type="ECO:0000256" key="1">
    <source>
        <dbReference type="ARBA" id="ARBA00005641"/>
    </source>
</evidence>
<dbReference type="EMBL" id="MU006018">
    <property type="protein sequence ID" value="KAF2858080.1"/>
    <property type="molecule type" value="Genomic_DNA"/>
</dbReference>
<evidence type="ECO:0000256" key="4">
    <source>
        <dbReference type="ARBA" id="ARBA00023316"/>
    </source>
</evidence>
<keyword evidence="4" id="KW-0961">Cell wall biogenesis/degradation</keyword>
<dbReference type="Pfam" id="PF00150">
    <property type="entry name" value="Cellulase"/>
    <property type="match status" value="1"/>
</dbReference>
<dbReference type="InterPro" id="IPR001547">
    <property type="entry name" value="Glyco_hydro_5"/>
</dbReference>
<name>A0A6A7BS75_9PEZI</name>
<dbReference type="GO" id="GO:0004338">
    <property type="term" value="F:glucan exo-1,3-beta-glucosidase activity"/>
    <property type="evidence" value="ECO:0007669"/>
    <property type="project" value="UniProtKB-EC"/>
</dbReference>
<proteinExistence type="inferred from homology"/>
<dbReference type="PANTHER" id="PTHR31297">
    <property type="entry name" value="GLUCAN ENDO-1,6-BETA-GLUCOSIDASE B"/>
    <property type="match status" value="1"/>
</dbReference>
<evidence type="ECO:0000313" key="11">
    <source>
        <dbReference type="Proteomes" id="UP000799421"/>
    </source>
</evidence>
<evidence type="ECO:0000256" key="6">
    <source>
        <dbReference type="ARBA" id="ARBA00038929"/>
    </source>
</evidence>
<gene>
    <name evidence="10" type="ORF">K470DRAFT_260152</name>
</gene>
<reference evidence="10" key="1">
    <citation type="journal article" date="2020" name="Stud. Mycol.">
        <title>101 Dothideomycetes genomes: a test case for predicting lifestyles and emergence of pathogens.</title>
        <authorList>
            <person name="Haridas S."/>
            <person name="Albert R."/>
            <person name="Binder M."/>
            <person name="Bloem J."/>
            <person name="Labutti K."/>
            <person name="Salamov A."/>
            <person name="Andreopoulos B."/>
            <person name="Baker S."/>
            <person name="Barry K."/>
            <person name="Bills G."/>
            <person name="Bluhm B."/>
            <person name="Cannon C."/>
            <person name="Castanera R."/>
            <person name="Culley D."/>
            <person name="Daum C."/>
            <person name="Ezra D."/>
            <person name="Gonzalez J."/>
            <person name="Henrissat B."/>
            <person name="Kuo A."/>
            <person name="Liang C."/>
            <person name="Lipzen A."/>
            <person name="Lutzoni F."/>
            <person name="Magnuson J."/>
            <person name="Mondo S."/>
            <person name="Nolan M."/>
            <person name="Ohm R."/>
            <person name="Pangilinan J."/>
            <person name="Park H.-J."/>
            <person name="Ramirez L."/>
            <person name="Alfaro M."/>
            <person name="Sun H."/>
            <person name="Tritt A."/>
            <person name="Yoshinaga Y."/>
            <person name="Zwiers L.-H."/>
            <person name="Turgeon B."/>
            <person name="Goodwin S."/>
            <person name="Spatafora J."/>
            <person name="Crous P."/>
            <person name="Grigoriev I."/>
        </authorList>
    </citation>
    <scope>NUCLEOTIDE SEQUENCE</scope>
    <source>
        <strain evidence="10">CBS 480.64</strain>
    </source>
</reference>
<dbReference type="OrthoDB" id="62120at2759"/>
<dbReference type="GO" id="GO:0071555">
    <property type="term" value="P:cell wall organization"/>
    <property type="evidence" value="ECO:0007669"/>
    <property type="project" value="UniProtKB-KW"/>
</dbReference>
<evidence type="ECO:0000256" key="7">
    <source>
        <dbReference type="RuleBase" id="RU361153"/>
    </source>
</evidence>